<dbReference type="Gene3D" id="1.10.238.160">
    <property type="match status" value="1"/>
</dbReference>
<dbReference type="GO" id="GO:0003677">
    <property type="term" value="F:DNA binding"/>
    <property type="evidence" value="ECO:0007669"/>
    <property type="project" value="InterPro"/>
</dbReference>
<keyword evidence="3" id="KW-1185">Reference proteome</keyword>
<dbReference type="HOGENOM" id="CLU_140176_10_2_7"/>
<dbReference type="InParanoid" id="Q2LTY4"/>
<reference evidence="2 3" key="1">
    <citation type="journal article" date="2007" name="Proc. Natl. Acad. Sci. U.S.A.">
        <title>The genome of Syntrophus aciditrophicus: life at the thermodynamic limit of microbial growth.</title>
        <authorList>
            <person name="McInerney M.J."/>
            <person name="Rohlin L."/>
            <person name="Mouttaki H."/>
            <person name="Kim U."/>
            <person name="Krupp R.S."/>
            <person name="Rios-Hernandez L."/>
            <person name="Sieber J."/>
            <person name="Struchtemeyer C.G."/>
            <person name="Bhattacharyya A."/>
            <person name="Campbell J.W."/>
            <person name="Gunsalus R.P."/>
        </authorList>
    </citation>
    <scope>NUCLEOTIDE SEQUENCE [LARGE SCALE GENOMIC DNA]</scope>
    <source>
        <strain evidence="2 3">SB</strain>
    </source>
</reference>
<evidence type="ECO:0000313" key="2">
    <source>
        <dbReference type="EMBL" id="ABC77545.1"/>
    </source>
</evidence>
<accession>Q2LTY4</accession>
<dbReference type="InterPro" id="IPR009061">
    <property type="entry name" value="DNA-bd_dom_put_sf"/>
</dbReference>
<dbReference type="InterPro" id="IPR010093">
    <property type="entry name" value="SinI_DNA-bd"/>
</dbReference>
<dbReference type="STRING" id="56780.SYN_01853"/>
<gene>
    <name evidence="2" type="ORF">SYN_01853</name>
</gene>
<evidence type="ECO:0000313" key="3">
    <source>
        <dbReference type="Proteomes" id="UP000001933"/>
    </source>
</evidence>
<dbReference type="Proteomes" id="UP000001933">
    <property type="component" value="Chromosome"/>
</dbReference>
<organism evidence="2 3">
    <name type="scientific">Syntrophus aciditrophicus (strain SB)</name>
    <dbReference type="NCBI Taxonomy" id="56780"/>
    <lineage>
        <taxon>Bacteria</taxon>
        <taxon>Pseudomonadati</taxon>
        <taxon>Thermodesulfobacteriota</taxon>
        <taxon>Syntrophia</taxon>
        <taxon>Syntrophales</taxon>
        <taxon>Syntrophaceae</taxon>
        <taxon>Syntrophus</taxon>
    </lineage>
</organism>
<dbReference type="eggNOG" id="COG3311">
    <property type="taxonomic scope" value="Bacteria"/>
</dbReference>
<dbReference type="EMBL" id="CP000252">
    <property type="protein sequence ID" value="ABC77545.1"/>
    <property type="molecule type" value="Genomic_DNA"/>
</dbReference>
<protein>
    <submittedName>
        <fullName evidence="2">MerR family regulatory protein</fullName>
    </submittedName>
</protein>
<proteinExistence type="predicted"/>
<evidence type="ECO:0000259" key="1">
    <source>
        <dbReference type="Pfam" id="PF12728"/>
    </source>
</evidence>
<feature type="domain" description="Helix-turn-helix" evidence="1">
    <location>
        <begin position="13"/>
        <end position="62"/>
    </location>
</feature>
<sequence>MRGYPMAKKPGDVLTIEELAAYLKIPKSTLYKLVREGKIPSQKVGRHWRFLKGAIDEWLKRQE</sequence>
<dbReference type="SUPFAM" id="SSF46955">
    <property type="entry name" value="Putative DNA-binding domain"/>
    <property type="match status" value="1"/>
</dbReference>
<dbReference type="NCBIfam" id="TIGR01764">
    <property type="entry name" value="excise"/>
    <property type="match status" value="1"/>
</dbReference>
<dbReference type="AlphaFoldDB" id="Q2LTY4"/>
<dbReference type="Pfam" id="PF12728">
    <property type="entry name" value="HTH_17"/>
    <property type="match status" value="1"/>
</dbReference>
<dbReference type="KEGG" id="sat:SYN_01853"/>
<name>Q2LTY4_SYNAS</name>
<dbReference type="InterPro" id="IPR041657">
    <property type="entry name" value="HTH_17"/>
</dbReference>